<organism evidence="2 3">
    <name type="scientific">Paralvinella palmiformis</name>
    <dbReference type="NCBI Taxonomy" id="53620"/>
    <lineage>
        <taxon>Eukaryota</taxon>
        <taxon>Metazoa</taxon>
        <taxon>Spiralia</taxon>
        <taxon>Lophotrochozoa</taxon>
        <taxon>Annelida</taxon>
        <taxon>Polychaeta</taxon>
        <taxon>Sedentaria</taxon>
        <taxon>Canalipalpata</taxon>
        <taxon>Terebellida</taxon>
        <taxon>Terebelliformia</taxon>
        <taxon>Alvinellidae</taxon>
        <taxon>Paralvinella</taxon>
    </lineage>
</organism>
<dbReference type="AlphaFoldDB" id="A0AAD9K661"/>
<feature type="compositionally biased region" description="Polar residues" evidence="1">
    <location>
        <begin position="208"/>
        <end position="222"/>
    </location>
</feature>
<comment type="caution">
    <text evidence="2">The sequence shown here is derived from an EMBL/GenBank/DDBJ whole genome shotgun (WGS) entry which is preliminary data.</text>
</comment>
<keyword evidence="3" id="KW-1185">Reference proteome</keyword>
<feature type="compositionally biased region" description="Basic and acidic residues" evidence="1">
    <location>
        <begin position="198"/>
        <end position="207"/>
    </location>
</feature>
<accession>A0AAD9K661</accession>
<feature type="compositionally biased region" description="Polar residues" evidence="1">
    <location>
        <begin position="246"/>
        <end position="264"/>
    </location>
</feature>
<reference evidence="2" key="1">
    <citation type="journal article" date="2023" name="Mol. Biol. Evol.">
        <title>Third-Generation Sequencing Reveals the Adaptive Role of the Epigenome in Three Deep-Sea Polychaetes.</title>
        <authorList>
            <person name="Perez M."/>
            <person name="Aroh O."/>
            <person name="Sun Y."/>
            <person name="Lan Y."/>
            <person name="Juniper S.K."/>
            <person name="Young C.R."/>
            <person name="Angers B."/>
            <person name="Qian P.Y."/>
        </authorList>
    </citation>
    <scope>NUCLEOTIDE SEQUENCE</scope>
    <source>
        <strain evidence="2">P08H-3</strain>
    </source>
</reference>
<sequence length="410" mass="46954">MSRHFKVTESERSPIIVSALWKQKVNLERDLRILESNKQLVVNRITLNQKIMIKAFKKKLHQAKLSRARIFGDREAEKILRNRSDLTNSQLHTNLGLDAEDEEILKKIWNRSRRIPNADDAESRRLARRATFTKSAPIGRKRTATDKSPDNDGREIIARRPQTVCTIHPALHSKQAMYMCTGQRQQQQQQQQQQQVQADKRTKEQHSDSPSTMTAATTDGCSTKQKHACTNELAVSGINQQTGCESSTLSPINDPGSIQTTNVTVDDHKDQDPDETSSLMEDGHRAETIPTTTTNNVFDQDNKYGRLLEIQRERVKSANYERRVSELCRTLTPYVVQKDYVVQDYYQYCMVQDSRAVRGNKVSGFRTPVVQEAEIRRSIGNLDIRSMTLKRLNYNFDAGAERRMSRFGVS</sequence>
<feature type="region of interest" description="Disordered" evidence="1">
    <location>
        <begin position="246"/>
        <end position="288"/>
    </location>
</feature>
<feature type="region of interest" description="Disordered" evidence="1">
    <location>
        <begin position="189"/>
        <end position="222"/>
    </location>
</feature>
<evidence type="ECO:0000313" key="3">
    <source>
        <dbReference type="Proteomes" id="UP001208570"/>
    </source>
</evidence>
<dbReference type="EMBL" id="JAODUP010000048">
    <property type="protein sequence ID" value="KAK2165601.1"/>
    <property type="molecule type" value="Genomic_DNA"/>
</dbReference>
<proteinExistence type="predicted"/>
<evidence type="ECO:0000256" key="1">
    <source>
        <dbReference type="SAM" id="MobiDB-lite"/>
    </source>
</evidence>
<feature type="region of interest" description="Disordered" evidence="1">
    <location>
        <begin position="117"/>
        <end position="165"/>
    </location>
</feature>
<protein>
    <submittedName>
        <fullName evidence="2">Uncharacterized protein</fullName>
    </submittedName>
</protein>
<evidence type="ECO:0000313" key="2">
    <source>
        <dbReference type="EMBL" id="KAK2165601.1"/>
    </source>
</evidence>
<dbReference type="Proteomes" id="UP001208570">
    <property type="component" value="Unassembled WGS sequence"/>
</dbReference>
<gene>
    <name evidence="2" type="ORF">LSH36_48g08119</name>
</gene>
<name>A0AAD9K661_9ANNE</name>
<feature type="compositionally biased region" description="Basic and acidic residues" evidence="1">
    <location>
        <begin position="143"/>
        <end position="158"/>
    </location>
</feature>